<name>A0ACC0NDE6_RHOML</name>
<evidence type="ECO:0000313" key="2">
    <source>
        <dbReference type="Proteomes" id="UP001062846"/>
    </source>
</evidence>
<sequence>MDAPPTTTEVESTTKVMFLLPSPSSLMLLESIPSAMPPRSSNQDEIDTNEEDEVWSGHNEEEEEVSSDSSKKRDAEAMHSYFMKMKADNSDFFFAMDLDDEGRLRNVFWADARSRTTCKEFGDVVTFDTTYLVNRYDMPFAPFVGVNHHDELEKQFQSAYTNAKAKEFQDEFVGKLGCSLQERKVGDVWLEYEVKEWVTFGEGKEKWKKRVSFTVDFNGETNEANCNCRLFKFRGMVCRHQLMVFHDRGVQRVPDKYILRRWRKDVKRVHTKIRINYANSSTTIEARRHDNMCNLFNEVADLAEDCQEKYAKVMGRLRELKEELIESSVVCGSSMGLGIPNDSLSLGDGVVPSKESRNILDPEVWK</sequence>
<evidence type="ECO:0000313" key="1">
    <source>
        <dbReference type="EMBL" id="KAI8551041.1"/>
    </source>
</evidence>
<accession>A0ACC0NDE6</accession>
<dbReference type="Proteomes" id="UP001062846">
    <property type="component" value="Chromosome 6"/>
</dbReference>
<keyword evidence="2" id="KW-1185">Reference proteome</keyword>
<dbReference type="EMBL" id="CM046393">
    <property type="protein sequence ID" value="KAI8551041.1"/>
    <property type="molecule type" value="Genomic_DNA"/>
</dbReference>
<proteinExistence type="predicted"/>
<comment type="caution">
    <text evidence="1">The sequence shown here is derived from an EMBL/GenBank/DDBJ whole genome shotgun (WGS) entry which is preliminary data.</text>
</comment>
<protein>
    <submittedName>
        <fullName evidence="1">Uncharacterized protein</fullName>
    </submittedName>
</protein>
<organism evidence="1 2">
    <name type="scientific">Rhododendron molle</name>
    <name type="common">Chinese azalea</name>
    <name type="synonym">Azalea mollis</name>
    <dbReference type="NCBI Taxonomy" id="49168"/>
    <lineage>
        <taxon>Eukaryota</taxon>
        <taxon>Viridiplantae</taxon>
        <taxon>Streptophyta</taxon>
        <taxon>Embryophyta</taxon>
        <taxon>Tracheophyta</taxon>
        <taxon>Spermatophyta</taxon>
        <taxon>Magnoliopsida</taxon>
        <taxon>eudicotyledons</taxon>
        <taxon>Gunneridae</taxon>
        <taxon>Pentapetalae</taxon>
        <taxon>asterids</taxon>
        <taxon>Ericales</taxon>
        <taxon>Ericaceae</taxon>
        <taxon>Ericoideae</taxon>
        <taxon>Rhodoreae</taxon>
        <taxon>Rhododendron</taxon>
    </lineage>
</organism>
<gene>
    <name evidence="1" type="ORF">RHMOL_Rhmol06G0153900</name>
</gene>
<reference evidence="1" key="1">
    <citation type="submission" date="2022-02" db="EMBL/GenBank/DDBJ databases">
        <title>Plant Genome Project.</title>
        <authorList>
            <person name="Zhang R.-G."/>
        </authorList>
    </citation>
    <scope>NUCLEOTIDE SEQUENCE</scope>
    <source>
        <strain evidence="1">AT1</strain>
    </source>
</reference>